<dbReference type="Proteomes" id="UP000231263">
    <property type="component" value="Unassembled WGS sequence"/>
</dbReference>
<feature type="signal peptide" evidence="2">
    <location>
        <begin position="1"/>
        <end position="26"/>
    </location>
</feature>
<accession>A0A2M7XGM9</accession>
<name>A0A2M7XGM9_9BACT</name>
<reference evidence="4" key="1">
    <citation type="submission" date="2017-09" db="EMBL/GenBank/DDBJ databases">
        <title>Depth-based differentiation of microbial function through sediment-hosted aquifers and enrichment of novel symbionts in the deep terrestrial subsurface.</title>
        <authorList>
            <person name="Probst A.J."/>
            <person name="Ladd B."/>
            <person name="Jarett J.K."/>
            <person name="Geller-Mcgrath D.E."/>
            <person name="Sieber C.M.K."/>
            <person name="Emerson J.B."/>
            <person name="Anantharaman K."/>
            <person name="Thomas B.C."/>
            <person name="Malmstrom R."/>
            <person name="Stieglmeier M."/>
            <person name="Klingl A."/>
            <person name="Woyke T."/>
            <person name="Ryan C.M."/>
            <person name="Banfield J.F."/>
        </authorList>
    </citation>
    <scope>NUCLEOTIDE SEQUENCE [LARGE SCALE GENOMIC DNA]</scope>
</reference>
<protein>
    <recommendedName>
        <fullName evidence="5">DUF916 domain-containing protein</fullName>
    </recommendedName>
</protein>
<dbReference type="EMBL" id="PFWT01000003">
    <property type="protein sequence ID" value="PJA47021.1"/>
    <property type="molecule type" value="Genomic_DNA"/>
</dbReference>
<keyword evidence="1" id="KW-0812">Transmembrane</keyword>
<evidence type="ECO:0000313" key="4">
    <source>
        <dbReference type="Proteomes" id="UP000231263"/>
    </source>
</evidence>
<proteinExistence type="predicted"/>
<organism evidence="3 4">
    <name type="scientific">Candidatus Uhrbacteria bacterium CG_4_9_14_3_um_filter_41_35</name>
    <dbReference type="NCBI Taxonomy" id="1975034"/>
    <lineage>
        <taxon>Bacteria</taxon>
        <taxon>Candidatus Uhriibacteriota</taxon>
    </lineage>
</organism>
<keyword evidence="1" id="KW-0472">Membrane</keyword>
<comment type="caution">
    <text evidence="3">The sequence shown here is derived from an EMBL/GenBank/DDBJ whole genome shotgun (WGS) entry which is preliminary data.</text>
</comment>
<feature type="chain" id="PRO_5014895866" description="DUF916 domain-containing protein" evidence="2">
    <location>
        <begin position="27"/>
        <end position="304"/>
    </location>
</feature>
<sequence>MWGLIKSLLVVGVLCASFLVAPVSFATSISPSVVDLSTLQGDTVNQIFYLFDEKNTPAQYTIELLNVDLGTNEDEMSFTPLSADLASMFDIGETVRFVQAKQVEPVNLTVNVPANIQSQTLVVGLKVTEVQGASSGINVQTGLISLIFITIGDNIDSSAQLLDFSSSKLVASQLPLTFRTTVRNSGQRILQPQGEITVRNMFGGLVSKYGVNEEKRRIPIGQERTYTNNWGDSVTGDGFISSLKNETKHFAIGFFKVELNLKPYAGGENITAVTNIFILPWRFLLVTTAVFALFYGVVRVLRNK</sequence>
<evidence type="ECO:0000313" key="3">
    <source>
        <dbReference type="EMBL" id="PJA47021.1"/>
    </source>
</evidence>
<gene>
    <name evidence="3" type="ORF">CO173_00400</name>
</gene>
<evidence type="ECO:0008006" key="5">
    <source>
        <dbReference type="Google" id="ProtNLM"/>
    </source>
</evidence>
<dbReference type="AlphaFoldDB" id="A0A2M7XGM9"/>
<evidence type="ECO:0000256" key="1">
    <source>
        <dbReference type="SAM" id="Phobius"/>
    </source>
</evidence>
<keyword evidence="2" id="KW-0732">Signal</keyword>
<feature type="transmembrane region" description="Helical" evidence="1">
    <location>
        <begin position="279"/>
        <end position="298"/>
    </location>
</feature>
<evidence type="ECO:0000256" key="2">
    <source>
        <dbReference type="SAM" id="SignalP"/>
    </source>
</evidence>
<keyword evidence="1" id="KW-1133">Transmembrane helix</keyword>